<gene>
    <name evidence="1" type="ORF">EJ02DRAFT_450660</name>
</gene>
<evidence type="ECO:0000313" key="2">
    <source>
        <dbReference type="Proteomes" id="UP000800038"/>
    </source>
</evidence>
<name>A0A6A5T0Y8_9PLEO</name>
<evidence type="ECO:0000313" key="1">
    <source>
        <dbReference type="EMBL" id="KAF1946213.1"/>
    </source>
</evidence>
<dbReference type="Proteomes" id="UP000800038">
    <property type="component" value="Unassembled WGS sequence"/>
</dbReference>
<keyword evidence="2" id="KW-1185">Reference proteome</keyword>
<organism evidence="1 2">
    <name type="scientific">Clathrospora elynae</name>
    <dbReference type="NCBI Taxonomy" id="706981"/>
    <lineage>
        <taxon>Eukaryota</taxon>
        <taxon>Fungi</taxon>
        <taxon>Dikarya</taxon>
        <taxon>Ascomycota</taxon>
        <taxon>Pezizomycotina</taxon>
        <taxon>Dothideomycetes</taxon>
        <taxon>Pleosporomycetidae</taxon>
        <taxon>Pleosporales</taxon>
        <taxon>Diademaceae</taxon>
        <taxon>Clathrospora</taxon>
    </lineage>
</organism>
<accession>A0A6A5T0Y8</accession>
<dbReference type="EMBL" id="ML976004">
    <property type="protein sequence ID" value="KAF1946213.1"/>
    <property type="molecule type" value="Genomic_DNA"/>
</dbReference>
<dbReference type="AlphaFoldDB" id="A0A6A5T0Y8"/>
<sequence length="98" mass="10857">MNLLPHNNNLTPTPAIRLFQHPPHPRRNINIILFPPATNVLAPLISPTLSNVTLKQSAYPFAASSAVKLSLAACLKSWRHAMPKWVHIALKKKHQACA</sequence>
<protein>
    <submittedName>
        <fullName evidence="1">Uncharacterized protein</fullName>
    </submittedName>
</protein>
<reference evidence="1" key="1">
    <citation type="journal article" date="2020" name="Stud. Mycol.">
        <title>101 Dothideomycetes genomes: a test case for predicting lifestyles and emergence of pathogens.</title>
        <authorList>
            <person name="Haridas S."/>
            <person name="Albert R."/>
            <person name="Binder M."/>
            <person name="Bloem J."/>
            <person name="Labutti K."/>
            <person name="Salamov A."/>
            <person name="Andreopoulos B."/>
            <person name="Baker S."/>
            <person name="Barry K."/>
            <person name="Bills G."/>
            <person name="Bluhm B."/>
            <person name="Cannon C."/>
            <person name="Castanera R."/>
            <person name="Culley D."/>
            <person name="Daum C."/>
            <person name="Ezra D."/>
            <person name="Gonzalez J."/>
            <person name="Henrissat B."/>
            <person name="Kuo A."/>
            <person name="Liang C."/>
            <person name="Lipzen A."/>
            <person name="Lutzoni F."/>
            <person name="Magnuson J."/>
            <person name="Mondo S."/>
            <person name="Nolan M."/>
            <person name="Ohm R."/>
            <person name="Pangilinan J."/>
            <person name="Park H.-J."/>
            <person name="Ramirez L."/>
            <person name="Alfaro M."/>
            <person name="Sun H."/>
            <person name="Tritt A."/>
            <person name="Yoshinaga Y."/>
            <person name="Zwiers L.-H."/>
            <person name="Turgeon B."/>
            <person name="Goodwin S."/>
            <person name="Spatafora J."/>
            <person name="Crous P."/>
            <person name="Grigoriev I."/>
        </authorList>
    </citation>
    <scope>NUCLEOTIDE SEQUENCE</scope>
    <source>
        <strain evidence="1">CBS 161.51</strain>
    </source>
</reference>
<proteinExistence type="predicted"/>